<dbReference type="GO" id="GO:0004553">
    <property type="term" value="F:hydrolase activity, hydrolyzing O-glycosyl compounds"/>
    <property type="evidence" value="ECO:0007669"/>
    <property type="project" value="InterPro"/>
</dbReference>
<sequence>MQNDTNDWFNSKQTGEIDIIETFFDYSANVQRPVGTKGITEENRQKGIWQVATFGWNDPFFSTSWTDSTTATQGGAEAVVPGAVGVDSLMNEYHTYAVDWEPGSLKFYFDGQLFRTINESPDYPMGMILNIYTDAGSGKHNDIFPKEWAVDYVHVYKKDSGYDIPKQDLKNRQTGEFISLNSESDKVVLSNENGLNEKWQLIPKGQYYVIKNVETGELLHNENQTGYVEHGKVPETYYSAQWKKISIDGYVRLVNRWKPTQVINTEHNLGYLEVSDLQETAWSSQWLIE</sequence>
<protein>
    <submittedName>
        <fullName evidence="3">Glycoside hydrolase family 16 protein</fullName>
    </submittedName>
</protein>
<dbReference type="SUPFAM" id="SSF50370">
    <property type="entry name" value="Ricin B-like lectins"/>
    <property type="match status" value="1"/>
</dbReference>
<keyword evidence="3" id="KW-0378">Hydrolase</keyword>
<evidence type="ECO:0000313" key="3">
    <source>
        <dbReference type="EMBL" id="UYT10139.1"/>
    </source>
</evidence>
<dbReference type="Pfam" id="PF00722">
    <property type="entry name" value="Glyco_hydro_16"/>
    <property type="match status" value="1"/>
</dbReference>
<dbReference type="GO" id="GO:0005975">
    <property type="term" value="P:carbohydrate metabolic process"/>
    <property type="evidence" value="ECO:0007669"/>
    <property type="project" value="InterPro"/>
</dbReference>
<dbReference type="InterPro" id="IPR013320">
    <property type="entry name" value="ConA-like_dom_sf"/>
</dbReference>
<dbReference type="EMBL" id="CP109635">
    <property type="protein sequence ID" value="UYT10139.1"/>
    <property type="molecule type" value="Genomic_DNA"/>
</dbReference>
<reference evidence="3" key="1">
    <citation type="submission" date="2022-10" db="EMBL/GenBank/DDBJ databases">
        <title>Genome assembly of Lactococcus garvieae isolates from cricket gut.</title>
        <authorList>
            <person name="Luecke A.R."/>
            <person name="Brown A.M.V."/>
            <person name="Wakeman C.A."/>
        </authorList>
    </citation>
    <scope>NUCLEOTIDE SEQUENCE</scope>
    <source>
        <strain evidence="3">Alexii-11_2</strain>
    </source>
</reference>
<dbReference type="PANTHER" id="PTHR10963:SF55">
    <property type="entry name" value="GLYCOSIDE HYDROLASE FAMILY 16 PROTEIN"/>
    <property type="match status" value="1"/>
</dbReference>
<dbReference type="PROSITE" id="PS51762">
    <property type="entry name" value="GH16_2"/>
    <property type="match status" value="1"/>
</dbReference>
<organism evidence="3 4">
    <name type="scientific">Lactococcus garvieae</name>
    <dbReference type="NCBI Taxonomy" id="1363"/>
    <lineage>
        <taxon>Bacteria</taxon>
        <taxon>Bacillati</taxon>
        <taxon>Bacillota</taxon>
        <taxon>Bacilli</taxon>
        <taxon>Lactobacillales</taxon>
        <taxon>Streptococcaceae</taxon>
        <taxon>Lactococcus</taxon>
    </lineage>
</organism>
<accession>A0AA46YSZ6</accession>
<dbReference type="InterPro" id="IPR000757">
    <property type="entry name" value="Beta-glucanase-like"/>
</dbReference>
<dbReference type="InterPro" id="IPR035992">
    <property type="entry name" value="Ricin_B-like_lectins"/>
</dbReference>
<dbReference type="Proteomes" id="UP001164042">
    <property type="component" value="Chromosome"/>
</dbReference>
<evidence type="ECO:0000256" key="1">
    <source>
        <dbReference type="ARBA" id="ARBA00006865"/>
    </source>
</evidence>
<dbReference type="PANTHER" id="PTHR10963">
    <property type="entry name" value="GLYCOSYL HYDROLASE-RELATED"/>
    <property type="match status" value="1"/>
</dbReference>
<dbReference type="CDD" id="cd23432">
    <property type="entry name" value="beta-trefoil_Ricin_EndoBetaGal-like"/>
    <property type="match status" value="1"/>
</dbReference>
<dbReference type="CDD" id="cd00413">
    <property type="entry name" value="Glyco_hydrolase_16"/>
    <property type="match status" value="1"/>
</dbReference>
<evidence type="ECO:0000313" key="4">
    <source>
        <dbReference type="Proteomes" id="UP001164042"/>
    </source>
</evidence>
<dbReference type="RefSeq" id="WP_264308060.1">
    <property type="nucleotide sequence ID" value="NZ_CP109635.1"/>
</dbReference>
<dbReference type="Gene3D" id="2.60.120.200">
    <property type="match status" value="1"/>
</dbReference>
<dbReference type="SUPFAM" id="SSF49899">
    <property type="entry name" value="Concanavalin A-like lectins/glucanases"/>
    <property type="match status" value="1"/>
</dbReference>
<evidence type="ECO:0000259" key="2">
    <source>
        <dbReference type="PROSITE" id="PS51762"/>
    </source>
</evidence>
<dbReference type="InterPro" id="IPR050546">
    <property type="entry name" value="Glycosyl_Hydrlase_16"/>
</dbReference>
<feature type="domain" description="GH16" evidence="2">
    <location>
        <begin position="1"/>
        <end position="161"/>
    </location>
</feature>
<name>A0AA46YSZ6_9LACT</name>
<dbReference type="Gene3D" id="2.80.10.50">
    <property type="match status" value="1"/>
</dbReference>
<proteinExistence type="inferred from homology"/>
<comment type="similarity">
    <text evidence="1">Belongs to the glycosyl hydrolase 16 family.</text>
</comment>
<gene>
    <name evidence="3" type="ORF">OF801_09265</name>
</gene>
<dbReference type="AlphaFoldDB" id="A0AA46YSZ6"/>